<dbReference type="SUPFAM" id="SSF158436">
    <property type="entry name" value="Ta0600-like"/>
    <property type="match status" value="1"/>
</dbReference>
<evidence type="ECO:0000313" key="4">
    <source>
        <dbReference type="Proteomes" id="UP001451606"/>
    </source>
</evidence>
<dbReference type="Gene3D" id="1.20.1440.50">
    <property type="entry name" value="Ta0600-like"/>
    <property type="match status" value="1"/>
</dbReference>
<protein>
    <recommendedName>
        <fullName evidence="2">UPF0147 protein OXIME_000866</fullName>
    </recommendedName>
</protein>
<dbReference type="HAMAP" id="MF_00342">
    <property type="entry name" value="UPF0147"/>
    <property type="match status" value="1"/>
</dbReference>
<dbReference type="Pfam" id="PF03685">
    <property type="entry name" value="UPF0147"/>
    <property type="match status" value="1"/>
</dbReference>
<comment type="similarity">
    <text evidence="1 2">Belongs to the UPF0147 family.</text>
</comment>
<dbReference type="AlphaFoldDB" id="A0AAX4NFR9"/>
<dbReference type="InterPro" id="IPR023130">
    <property type="entry name" value="Ta0600-like_sf"/>
</dbReference>
<evidence type="ECO:0000256" key="1">
    <source>
        <dbReference type="ARBA" id="ARBA00005958"/>
    </source>
</evidence>
<sequence>MDQKLYDEINYLLDELAQDTSVPRNVRKSATDSKTRLSNGRESLDLRCAGAVSALDEMANDPNVPSHGRAALYTIISKLEALAKS</sequence>
<dbReference type="EMBL" id="CP133772">
    <property type="protein sequence ID" value="WYY00300.1"/>
    <property type="molecule type" value="Genomic_DNA"/>
</dbReference>
<proteinExistence type="inferred from homology"/>
<gene>
    <name evidence="3" type="ORF">OXIME_000866</name>
</gene>
<dbReference type="InterPro" id="IPR005354">
    <property type="entry name" value="UPF0147"/>
</dbReference>
<dbReference type="GeneID" id="95967601"/>
<evidence type="ECO:0000313" key="3">
    <source>
        <dbReference type="EMBL" id="WYY00300.1"/>
    </source>
</evidence>
<dbReference type="KEGG" id="omr:OXIME_000866"/>
<accession>A0AAX4NFR9</accession>
<keyword evidence="4" id="KW-1185">Reference proteome</keyword>
<name>A0AAX4NFR9_9ARCH</name>
<dbReference type="Proteomes" id="UP001451606">
    <property type="component" value="Chromosome"/>
</dbReference>
<organism evidence="3 4">
    <name type="scientific">Oxyplasma meridianum</name>
    <dbReference type="NCBI Taxonomy" id="3073602"/>
    <lineage>
        <taxon>Archaea</taxon>
        <taxon>Methanobacteriati</taxon>
        <taxon>Thermoplasmatota</taxon>
        <taxon>Thermoplasmata</taxon>
        <taxon>Thermoplasmatales</taxon>
        <taxon>Thermoplasmataceae</taxon>
        <taxon>Oxyplasma</taxon>
    </lineage>
</organism>
<evidence type="ECO:0000256" key="2">
    <source>
        <dbReference type="HAMAP-Rule" id="MF_00342"/>
    </source>
</evidence>
<dbReference type="RefSeq" id="WP_393970641.1">
    <property type="nucleotide sequence ID" value="NZ_CP133772.1"/>
</dbReference>
<reference evidence="3 4" key="1">
    <citation type="submission" date="2023-09" db="EMBL/GenBank/DDBJ databases">
        <authorList>
            <person name="Golyshina O.V."/>
            <person name="Lunev E.A."/>
            <person name="Bargiela R."/>
            <person name="Gaines M.C."/>
            <person name="Daum B."/>
            <person name="Bale N.J."/>
            <person name="Koenen M."/>
            <person name="Sinninghe Damst J.S."/>
            <person name="Yakimov M."/>
            <person name="Golyshin P.N."/>
        </authorList>
    </citation>
    <scope>NUCLEOTIDE SEQUENCE [LARGE SCALE GENOMIC DNA]</scope>
    <source>
        <strain evidence="3 4">M1</strain>
    </source>
</reference>
<dbReference type="NCBIfam" id="NF003319">
    <property type="entry name" value="PRK04330.1"/>
    <property type="match status" value="1"/>
</dbReference>